<dbReference type="GO" id="GO:0003677">
    <property type="term" value="F:DNA binding"/>
    <property type="evidence" value="ECO:0007669"/>
    <property type="project" value="UniProtKB-KW"/>
</dbReference>
<feature type="transmembrane region" description="Helical" evidence="2">
    <location>
        <begin position="127"/>
        <end position="149"/>
    </location>
</feature>
<gene>
    <name evidence="4" type="ORF">FC78_GL001150</name>
</gene>
<dbReference type="Pfam" id="PF01381">
    <property type="entry name" value="HTH_3"/>
    <property type="match status" value="1"/>
</dbReference>
<dbReference type="Pfam" id="PF13127">
    <property type="entry name" value="DUF3955"/>
    <property type="match status" value="1"/>
</dbReference>
<dbReference type="Gene3D" id="1.10.260.40">
    <property type="entry name" value="lambda repressor-like DNA-binding domains"/>
    <property type="match status" value="1"/>
</dbReference>
<dbReference type="EMBL" id="AZDY01000029">
    <property type="protein sequence ID" value="KRK84141.1"/>
    <property type="molecule type" value="Genomic_DNA"/>
</dbReference>
<feature type="domain" description="HTH cro/C1-type" evidence="3">
    <location>
        <begin position="14"/>
        <end position="68"/>
    </location>
</feature>
<dbReference type="AlphaFoldDB" id="A0A0R1KKW9"/>
<dbReference type="InterPro" id="IPR010982">
    <property type="entry name" value="Lambda_DNA-bd_dom_sf"/>
</dbReference>
<keyword evidence="1" id="KW-0238">DNA-binding</keyword>
<keyword evidence="2" id="KW-0472">Membrane</keyword>
<proteinExistence type="predicted"/>
<dbReference type="PANTHER" id="PTHR46558:SF15">
    <property type="entry name" value="HELIX-TURN-HELIX DOMAIN PROTEIN"/>
    <property type="match status" value="1"/>
</dbReference>
<dbReference type="STRING" id="1423788.FC78_GL001150"/>
<name>A0A0R1KKW9_9LACO</name>
<dbReference type="PROSITE" id="PS50943">
    <property type="entry name" value="HTH_CROC1"/>
    <property type="match status" value="1"/>
</dbReference>
<reference evidence="4 5" key="1">
    <citation type="journal article" date="2015" name="Genome Announc.">
        <title>Expanding the biotechnology potential of lactobacilli through comparative genomics of 213 strains and associated genera.</title>
        <authorList>
            <person name="Sun Z."/>
            <person name="Harris H.M."/>
            <person name="McCann A."/>
            <person name="Guo C."/>
            <person name="Argimon S."/>
            <person name="Zhang W."/>
            <person name="Yang X."/>
            <person name="Jeffery I.B."/>
            <person name="Cooney J.C."/>
            <person name="Kagawa T.F."/>
            <person name="Liu W."/>
            <person name="Song Y."/>
            <person name="Salvetti E."/>
            <person name="Wrobel A."/>
            <person name="Rasinkangas P."/>
            <person name="Parkhill J."/>
            <person name="Rea M.C."/>
            <person name="O'Sullivan O."/>
            <person name="Ritari J."/>
            <person name="Douillard F.P."/>
            <person name="Paul Ross R."/>
            <person name="Yang R."/>
            <person name="Briner A.E."/>
            <person name="Felis G.E."/>
            <person name="de Vos W.M."/>
            <person name="Barrangou R."/>
            <person name="Klaenhammer T.R."/>
            <person name="Caufield P.W."/>
            <person name="Cui Y."/>
            <person name="Zhang H."/>
            <person name="O'Toole P.W."/>
        </authorList>
    </citation>
    <scope>NUCLEOTIDE SEQUENCE [LARGE SCALE GENOMIC DNA]</scope>
    <source>
        <strain evidence="4 5">DSM 19674</strain>
    </source>
</reference>
<evidence type="ECO:0000256" key="2">
    <source>
        <dbReference type="SAM" id="Phobius"/>
    </source>
</evidence>
<evidence type="ECO:0000256" key="1">
    <source>
        <dbReference type="ARBA" id="ARBA00023125"/>
    </source>
</evidence>
<feature type="transmembrane region" description="Helical" evidence="2">
    <location>
        <begin position="93"/>
        <end position="115"/>
    </location>
</feature>
<protein>
    <submittedName>
        <fullName evidence="4">Transcriptional regulator</fullName>
    </submittedName>
</protein>
<comment type="caution">
    <text evidence="4">The sequence shown here is derived from an EMBL/GenBank/DDBJ whole genome shotgun (WGS) entry which is preliminary data.</text>
</comment>
<sequence length="156" mass="17741">MEKGAEGMDFGSQIKKLRTSRKLTQEQLAQKLNVSRQTISSWENNRNLPDLEMVVMIAKTFQLSLDRLILGDPTMTTKLMNDSSEVRKMRINLYATIIMILTGIGCFLLSTMIGSTIDSNGVLHEPFFLIPIGYLFLLMGLISGFIYLFRKLRKQS</sequence>
<evidence type="ECO:0000259" key="3">
    <source>
        <dbReference type="PROSITE" id="PS50943"/>
    </source>
</evidence>
<evidence type="ECO:0000313" key="5">
    <source>
        <dbReference type="Proteomes" id="UP000051515"/>
    </source>
</evidence>
<keyword evidence="5" id="KW-1185">Reference proteome</keyword>
<dbReference type="SMART" id="SM00530">
    <property type="entry name" value="HTH_XRE"/>
    <property type="match status" value="1"/>
</dbReference>
<dbReference type="SUPFAM" id="SSF47413">
    <property type="entry name" value="lambda repressor-like DNA-binding domains"/>
    <property type="match status" value="1"/>
</dbReference>
<keyword evidence="2" id="KW-1133">Transmembrane helix</keyword>
<dbReference type="Proteomes" id="UP000051515">
    <property type="component" value="Unassembled WGS sequence"/>
</dbReference>
<dbReference type="InterPro" id="IPR001387">
    <property type="entry name" value="Cro/C1-type_HTH"/>
</dbReference>
<accession>A0A0R1KKW9</accession>
<evidence type="ECO:0000313" key="4">
    <source>
        <dbReference type="EMBL" id="KRK84141.1"/>
    </source>
</evidence>
<dbReference type="InterPro" id="IPR025016">
    <property type="entry name" value="DUF3955"/>
</dbReference>
<dbReference type="CDD" id="cd00093">
    <property type="entry name" value="HTH_XRE"/>
    <property type="match status" value="1"/>
</dbReference>
<dbReference type="PATRIC" id="fig|1423788.3.peg.1181"/>
<dbReference type="PANTHER" id="PTHR46558">
    <property type="entry name" value="TRACRIPTIONAL REGULATORY PROTEIN-RELATED-RELATED"/>
    <property type="match status" value="1"/>
</dbReference>
<organism evidence="4 5">
    <name type="scientific">Companilactobacillus bobalius DSM 19674</name>
    <dbReference type="NCBI Taxonomy" id="1423788"/>
    <lineage>
        <taxon>Bacteria</taxon>
        <taxon>Bacillati</taxon>
        <taxon>Bacillota</taxon>
        <taxon>Bacilli</taxon>
        <taxon>Lactobacillales</taxon>
        <taxon>Lactobacillaceae</taxon>
        <taxon>Companilactobacillus</taxon>
        <taxon>Companilactobacillus bobalius</taxon>
    </lineage>
</organism>
<keyword evidence="2" id="KW-0812">Transmembrane</keyword>